<dbReference type="Pfam" id="PF08849">
    <property type="entry name" value="BrxA"/>
    <property type="match status" value="1"/>
</dbReference>
<dbReference type="InterPro" id="IPR023137">
    <property type="entry name" value="BrxA_sf"/>
</dbReference>
<dbReference type="Gene3D" id="1.10.3540.10">
    <property type="entry name" value="uncharacterized protein from magnetospirillum magneticum domain"/>
    <property type="match status" value="1"/>
</dbReference>
<dbReference type="RefSeq" id="WP_146783671.1">
    <property type="nucleotide sequence ID" value="NZ_BAABIO010000006.1"/>
</dbReference>
<evidence type="ECO:0000313" key="2">
    <source>
        <dbReference type="Proteomes" id="UP000321204"/>
    </source>
</evidence>
<gene>
    <name evidence="1" type="ORF">FSB75_04965</name>
</gene>
<sequence>MEYTTSFTAGGLLYNEIDALGTILRQPDWNSQLERDVKENRLLKVNSEASRKRVVQEVRLRMDYMDADFWAVYDEVSELDKKGLLFFVCLQTYKLIYDFHFNVTIPKFLSLESEIEPYWYEMRLQELSSSHPEVDSWTDQTKRKVVTRYIDILRKVGLVERDKLTKKAFSAAIFCYFLSKGNLWTLDAFFLKQAEKETIINFCNDN</sequence>
<protein>
    <submittedName>
        <fullName evidence="1">DUF1819 family protein</fullName>
    </submittedName>
</protein>
<keyword evidence="2" id="KW-1185">Reference proteome</keyword>
<dbReference type="Proteomes" id="UP000321204">
    <property type="component" value="Chromosome"/>
</dbReference>
<dbReference type="KEGG" id="fgg:FSB75_04965"/>
<dbReference type="EMBL" id="CP042433">
    <property type="protein sequence ID" value="QEC55283.1"/>
    <property type="molecule type" value="Genomic_DNA"/>
</dbReference>
<evidence type="ECO:0000313" key="1">
    <source>
        <dbReference type="EMBL" id="QEC55283.1"/>
    </source>
</evidence>
<proteinExistence type="predicted"/>
<dbReference type="AlphaFoldDB" id="A0A5B8UFM7"/>
<name>A0A5B8UFM7_9BACT</name>
<accession>A0A5B8UFM7</accession>
<dbReference type="InterPro" id="IPR014948">
    <property type="entry name" value="BrxA"/>
</dbReference>
<reference evidence="1 2" key="1">
    <citation type="journal article" date="2015" name="Int. J. Syst. Evol. Microbiol.">
        <title>Flavisolibacter ginsenosidimutans sp. nov., with ginsenoside-converting activity isolated from soil used for cultivating ginseng.</title>
        <authorList>
            <person name="Zhao Y."/>
            <person name="Liu Q."/>
            <person name="Kang M.S."/>
            <person name="Jin F."/>
            <person name="Yu H."/>
            <person name="Im W.T."/>
        </authorList>
    </citation>
    <scope>NUCLEOTIDE SEQUENCE [LARGE SCALE GENOMIC DNA]</scope>
    <source>
        <strain evidence="1 2">Gsoil 636</strain>
    </source>
</reference>
<dbReference type="OrthoDB" id="1028110at2"/>
<organism evidence="1 2">
    <name type="scientific">Flavisolibacter ginsenosidimutans</name>
    <dbReference type="NCBI Taxonomy" id="661481"/>
    <lineage>
        <taxon>Bacteria</taxon>
        <taxon>Pseudomonadati</taxon>
        <taxon>Bacteroidota</taxon>
        <taxon>Chitinophagia</taxon>
        <taxon>Chitinophagales</taxon>
        <taxon>Chitinophagaceae</taxon>
        <taxon>Flavisolibacter</taxon>
    </lineage>
</organism>